<evidence type="ECO:0000256" key="1">
    <source>
        <dbReference type="ARBA" id="ARBA00022598"/>
    </source>
</evidence>
<evidence type="ECO:0000313" key="8">
    <source>
        <dbReference type="EMBL" id="RLP72720.1"/>
    </source>
</evidence>
<dbReference type="Pfam" id="PF03099">
    <property type="entry name" value="BPL_LplA_LipB"/>
    <property type="match status" value="1"/>
</dbReference>
<dbReference type="Proteomes" id="UP000269692">
    <property type="component" value="Unassembled WGS sequence"/>
</dbReference>
<evidence type="ECO:0000259" key="7">
    <source>
        <dbReference type="PROSITE" id="PS51733"/>
    </source>
</evidence>
<dbReference type="PANTHER" id="PTHR12835:SF5">
    <property type="entry name" value="BIOTIN--PROTEIN LIGASE"/>
    <property type="match status" value="1"/>
</dbReference>
<dbReference type="GO" id="GO:0005737">
    <property type="term" value="C:cytoplasm"/>
    <property type="evidence" value="ECO:0007669"/>
    <property type="project" value="TreeGrafter"/>
</dbReference>
<evidence type="ECO:0000256" key="2">
    <source>
        <dbReference type="ARBA" id="ARBA00022741"/>
    </source>
</evidence>
<dbReference type="InterPro" id="IPR008988">
    <property type="entry name" value="Transcriptional_repressor_C"/>
</dbReference>
<dbReference type="CDD" id="cd16442">
    <property type="entry name" value="BPL"/>
    <property type="match status" value="1"/>
</dbReference>
<dbReference type="Gene3D" id="3.30.930.10">
    <property type="entry name" value="Bira Bifunctional Protein, Domain 2"/>
    <property type="match status" value="1"/>
</dbReference>
<dbReference type="InterPro" id="IPR045864">
    <property type="entry name" value="aa-tRNA-synth_II/BPL/LPL"/>
</dbReference>
<evidence type="ECO:0000256" key="6">
    <source>
        <dbReference type="ARBA" id="ARBA00047846"/>
    </source>
</evidence>
<keyword evidence="3" id="KW-0067">ATP-binding</keyword>
<dbReference type="PROSITE" id="PS51733">
    <property type="entry name" value="BPL_LPL_CATALYTIC"/>
    <property type="match status" value="1"/>
</dbReference>
<dbReference type="InterPro" id="IPR004143">
    <property type="entry name" value="BPL_LPL_catalytic"/>
</dbReference>
<dbReference type="SUPFAM" id="SSF55681">
    <property type="entry name" value="Class II aaRS and biotin synthetases"/>
    <property type="match status" value="1"/>
</dbReference>
<reference evidence="8 9" key="1">
    <citation type="submission" date="2018-10" db="EMBL/GenBank/DDBJ databases">
        <title>Xanthobacter tagetidis genome sequencing and assembly.</title>
        <authorList>
            <person name="Maclea K.S."/>
            <person name="Goen A.E."/>
            <person name="Fatima S.A."/>
        </authorList>
    </citation>
    <scope>NUCLEOTIDE SEQUENCE [LARGE SCALE GENOMIC DNA]</scope>
    <source>
        <strain evidence="8 9">ATCC 700314</strain>
    </source>
</reference>
<dbReference type="NCBIfam" id="TIGR00121">
    <property type="entry name" value="birA_ligase"/>
    <property type="match status" value="1"/>
</dbReference>
<dbReference type="SUPFAM" id="SSF50037">
    <property type="entry name" value="C-terminal domain of transcriptional repressors"/>
    <property type="match status" value="1"/>
</dbReference>
<dbReference type="GO" id="GO:0005524">
    <property type="term" value="F:ATP binding"/>
    <property type="evidence" value="ECO:0007669"/>
    <property type="project" value="UniProtKB-KW"/>
</dbReference>
<accession>A0A3L6ZY64</accession>
<dbReference type="RefSeq" id="WP_121625428.1">
    <property type="nucleotide sequence ID" value="NZ_JACIIW010000012.1"/>
</dbReference>
<evidence type="ECO:0000256" key="4">
    <source>
        <dbReference type="ARBA" id="ARBA00023267"/>
    </source>
</evidence>
<dbReference type="Pfam" id="PF02237">
    <property type="entry name" value="BPL_C"/>
    <property type="match status" value="1"/>
</dbReference>
<gene>
    <name evidence="8" type="ORF">D9R14_21315</name>
</gene>
<dbReference type="PANTHER" id="PTHR12835">
    <property type="entry name" value="BIOTIN PROTEIN LIGASE"/>
    <property type="match status" value="1"/>
</dbReference>
<keyword evidence="9" id="KW-1185">Reference proteome</keyword>
<feature type="domain" description="BPL/LPL catalytic" evidence="7">
    <location>
        <begin position="8"/>
        <end position="187"/>
    </location>
</feature>
<dbReference type="EMBL" id="RCTF01000025">
    <property type="protein sequence ID" value="RLP72720.1"/>
    <property type="molecule type" value="Genomic_DNA"/>
</dbReference>
<protein>
    <recommendedName>
        <fullName evidence="5">biotin--[biotin carboxyl-carrier protein] ligase</fullName>
        <ecNumber evidence="5">6.3.4.15</ecNumber>
    </recommendedName>
</protein>
<keyword evidence="4" id="KW-0092">Biotin</keyword>
<proteinExistence type="predicted"/>
<evidence type="ECO:0000313" key="9">
    <source>
        <dbReference type="Proteomes" id="UP000269692"/>
    </source>
</evidence>
<evidence type="ECO:0000256" key="3">
    <source>
        <dbReference type="ARBA" id="ARBA00022840"/>
    </source>
</evidence>
<dbReference type="EC" id="6.3.4.15" evidence="5"/>
<dbReference type="Gene3D" id="2.30.30.100">
    <property type="match status" value="1"/>
</dbReference>
<sequence>MAAYEFQGSTVPIVRYTEIGSTNAEGLARLARGETMPVWLVADVQTAGRGRRGRPWTSEVGNLFATLVLPNPAPAANLAQLCFVAGLALRDAVARAAPDIGADRLKLKWPNDLLIDGAKLAGILVEGGSDAYGRPAAVIGFGVNCLHHPDGLAYPATSLEAAGAPAAPDRVLEALDIAMAARISQWNAGAGFPEIRTEWMRHALGMGDQVSVKVGEREVVGRFENIDARGALMLRRKDGVAEIITAGDVSLIKPDL</sequence>
<keyword evidence="1 8" id="KW-0436">Ligase</keyword>
<dbReference type="InterPro" id="IPR003142">
    <property type="entry name" value="BPL_C"/>
</dbReference>
<name>A0A3L6ZY64_9HYPH</name>
<dbReference type="InterPro" id="IPR004408">
    <property type="entry name" value="Biotin_CoA_COase_ligase"/>
</dbReference>
<organism evidence="8 9">
    <name type="scientific">Xanthobacter tagetidis</name>
    <dbReference type="NCBI Taxonomy" id="60216"/>
    <lineage>
        <taxon>Bacteria</taxon>
        <taxon>Pseudomonadati</taxon>
        <taxon>Pseudomonadota</taxon>
        <taxon>Alphaproteobacteria</taxon>
        <taxon>Hyphomicrobiales</taxon>
        <taxon>Xanthobacteraceae</taxon>
        <taxon>Xanthobacter</taxon>
    </lineage>
</organism>
<evidence type="ECO:0000256" key="5">
    <source>
        <dbReference type="ARBA" id="ARBA00024227"/>
    </source>
</evidence>
<keyword evidence="2" id="KW-0547">Nucleotide-binding</keyword>
<dbReference type="AlphaFoldDB" id="A0A3L6ZY64"/>
<comment type="catalytic activity">
    <reaction evidence="6">
        <text>biotin + L-lysyl-[protein] + ATP = N(6)-biotinyl-L-lysyl-[protein] + AMP + diphosphate + H(+)</text>
        <dbReference type="Rhea" id="RHEA:11756"/>
        <dbReference type="Rhea" id="RHEA-COMP:9752"/>
        <dbReference type="Rhea" id="RHEA-COMP:10505"/>
        <dbReference type="ChEBI" id="CHEBI:15378"/>
        <dbReference type="ChEBI" id="CHEBI:29969"/>
        <dbReference type="ChEBI" id="CHEBI:30616"/>
        <dbReference type="ChEBI" id="CHEBI:33019"/>
        <dbReference type="ChEBI" id="CHEBI:57586"/>
        <dbReference type="ChEBI" id="CHEBI:83144"/>
        <dbReference type="ChEBI" id="CHEBI:456215"/>
        <dbReference type="EC" id="6.3.4.15"/>
    </reaction>
</comment>
<comment type="caution">
    <text evidence="8">The sequence shown here is derived from an EMBL/GenBank/DDBJ whole genome shotgun (WGS) entry which is preliminary data.</text>
</comment>
<dbReference type="GO" id="GO:0004077">
    <property type="term" value="F:biotin--[biotin carboxyl-carrier protein] ligase activity"/>
    <property type="evidence" value="ECO:0007669"/>
    <property type="project" value="UniProtKB-EC"/>
</dbReference>
<dbReference type="OrthoDB" id="9807064at2"/>